<proteinExistence type="predicted"/>
<keyword evidence="3" id="KW-1185">Reference proteome</keyword>
<feature type="transmembrane region" description="Helical" evidence="1">
    <location>
        <begin position="94"/>
        <end position="113"/>
    </location>
</feature>
<keyword evidence="1" id="KW-0812">Transmembrane</keyword>
<feature type="transmembrane region" description="Helical" evidence="1">
    <location>
        <begin position="175"/>
        <end position="193"/>
    </location>
</feature>
<keyword evidence="1" id="KW-1133">Transmembrane helix</keyword>
<feature type="transmembrane region" description="Helical" evidence="1">
    <location>
        <begin position="59"/>
        <end position="82"/>
    </location>
</feature>
<reference evidence="2 3" key="1">
    <citation type="submission" date="2016-04" db="EMBL/GenBank/DDBJ databases">
        <title>A degradative enzymes factory behind the ericoid mycorrhizal symbiosis.</title>
        <authorList>
            <consortium name="DOE Joint Genome Institute"/>
            <person name="Martino E."/>
            <person name="Morin E."/>
            <person name="Grelet G."/>
            <person name="Kuo A."/>
            <person name="Kohler A."/>
            <person name="Daghino S."/>
            <person name="Barry K."/>
            <person name="Choi C."/>
            <person name="Cichocki N."/>
            <person name="Clum A."/>
            <person name="Copeland A."/>
            <person name="Hainaut M."/>
            <person name="Haridas S."/>
            <person name="Labutti K."/>
            <person name="Lindquist E."/>
            <person name="Lipzen A."/>
            <person name="Khouja H.-R."/>
            <person name="Murat C."/>
            <person name="Ohm R."/>
            <person name="Olson A."/>
            <person name="Spatafora J."/>
            <person name="Veneault-Fourrey C."/>
            <person name="Henrissat B."/>
            <person name="Grigoriev I."/>
            <person name="Martin F."/>
            <person name="Perotto S."/>
        </authorList>
    </citation>
    <scope>NUCLEOTIDE SEQUENCE [LARGE SCALE GENOMIC DNA]</scope>
    <source>
        <strain evidence="2 3">F</strain>
    </source>
</reference>
<gene>
    <name evidence="2" type="ORF">L207DRAFT_630318</name>
</gene>
<evidence type="ECO:0000313" key="3">
    <source>
        <dbReference type="Proteomes" id="UP000235786"/>
    </source>
</evidence>
<keyword evidence="1" id="KW-0472">Membrane</keyword>
<protein>
    <submittedName>
        <fullName evidence="2">Uncharacterized protein</fullName>
    </submittedName>
</protein>
<dbReference type="Proteomes" id="UP000235786">
    <property type="component" value="Unassembled WGS sequence"/>
</dbReference>
<organism evidence="2 3">
    <name type="scientific">Hyaloscypha variabilis (strain UAMH 11265 / GT02V1 / F)</name>
    <name type="common">Meliniomyces variabilis</name>
    <dbReference type="NCBI Taxonomy" id="1149755"/>
    <lineage>
        <taxon>Eukaryota</taxon>
        <taxon>Fungi</taxon>
        <taxon>Dikarya</taxon>
        <taxon>Ascomycota</taxon>
        <taxon>Pezizomycotina</taxon>
        <taxon>Leotiomycetes</taxon>
        <taxon>Helotiales</taxon>
        <taxon>Hyaloscyphaceae</taxon>
        <taxon>Hyaloscypha</taxon>
        <taxon>Hyaloscypha variabilis</taxon>
    </lineage>
</organism>
<dbReference type="EMBL" id="KZ613941">
    <property type="protein sequence ID" value="PMD43922.1"/>
    <property type="molecule type" value="Genomic_DNA"/>
</dbReference>
<dbReference type="AlphaFoldDB" id="A0A2J6RZH9"/>
<name>A0A2J6RZH9_HYAVF</name>
<evidence type="ECO:0000313" key="2">
    <source>
        <dbReference type="EMBL" id="PMD43922.1"/>
    </source>
</evidence>
<evidence type="ECO:0000256" key="1">
    <source>
        <dbReference type="SAM" id="Phobius"/>
    </source>
</evidence>
<accession>A0A2J6RZH9</accession>
<sequence>MDLESGHCSDSDEEFVREHALYFRGRDLKEIDPREIRSRRRVVRQFYCPYVMDDWPNFIAIQVPSFPTILFPLWVFIDRTYFEQPWGSMKTREVYGLIITFYLFLSIFGFIIYDMMIGIDIWGDQKSSTEKTREGTHLLQNKKELRQYGTLVESKVIRRKRSKRFLGCTVQQVSAVGWLLWLVLAAACGVVGWRNSTCA</sequence>